<reference evidence="3 4" key="1">
    <citation type="journal article" date="2009" name="Genome Res.">
        <title>Complete genome of the cellulolytic thermophile Acidothermus cellulolyticus 11B provides insights into its ecophysiological and evolutionary adaptations.</title>
        <authorList>
            <person name="Barabote R.D."/>
            <person name="Xie G."/>
            <person name="Leu D.H."/>
            <person name="Normand P."/>
            <person name="Necsulea A."/>
            <person name="Daubin V."/>
            <person name="Medigue C."/>
            <person name="Adney W.S."/>
            <person name="Xu X.C."/>
            <person name="Lapidus A."/>
            <person name="Parales R.E."/>
            <person name="Detter C."/>
            <person name="Pujic P."/>
            <person name="Bruce D."/>
            <person name="Lavire C."/>
            <person name="Challacombe J.F."/>
            <person name="Brettin T.S."/>
            <person name="Berry A.M."/>
        </authorList>
    </citation>
    <scope>NUCLEOTIDE SEQUENCE [LARGE SCALE GENOMIC DNA]</scope>
    <source>
        <strain evidence="4">ATCC 43068 / DSM 8971 / 11B</strain>
    </source>
</reference>
<dbReference type="KEGG" id="ace:Acel_1624"/>
<feature type="signal peptide" evidence="2">
    <location>
        <begin position="1"/>
        <end position="25"/>
    </location>
</feature>
<feature type="chain" id="PRO_5038344279" description="Lipoprotein" evidence="2">
    <location>
        <begin position="26"/>
        <end position="175"/>
    </location>
</feature>
<dbReference type="AlphaFoldDB" id="A0LVD6"/>
<dbReference type="PROSITE" id="PS51257">
    <property type="entry name" value="PROKAR_LIPOPROTEIN"/>
    <property type="match status" value="1"/>
</dbReference>
<feature type="region of interest" description="Disordered" evidence="1">
    <location>
        <begin position="24"/>
        <end position="48"/>
    </location>
</feature>
<evidence type="ECO:0000313" key="4">
    <source>
        <dbReference type="Proteomes" id="UP000008221"/>
    </source>
</evidence>
<gene>
    <name evidence="3" type="ordered locus">Acel_1624</name>
</gene>
<dbReference type="Proteomes" id="UP000008221">
    <property type="component" value="Chromosome"/>
</dbReference>
<proteinExistence type="predicted"/>
<evidence type="ECO:0008006" key="5">
    <source>
        <dbReference type="Google" id="ProtNLM"/>
    </source>
</evidence>
<keyword evidence="4" id="KW-1185">Reference proteome</keyword>
<dbReference type="STRING" id="351607.Acel_1624"/>
<accession>A0LVD6</accession>
<protein>
    <recommendedName>
        <fullName evidence="5">Lipoprotein</fullName>
    </recommendedName>
</protein>
<organism evidence="3 4">
    <name type="scientific">Acidothermus cellulolyticus (strain ATCC 43068 / DSM 8971 / 11B)</name>
    <dbReference type="NCBI Taxonomy" id="351607"/>
    <lineage>
        <taxon>Bacteria</taxon>
        <taxon>Bacillati</taxon>
        <taxon>Actinomycetota</taxon>
        <taxon>Actinomycetes</taxon>
        <taxon>Acidothermales</taxon>
        <taxon>Acidothermaceae</taxon>
        <taxon>Acidothermus</taxon>
    </lineage>
</organism>
<name>A0LVD6_ACIC1</name>
<evidence type="ECO:0000313" key="3">
    <source>
        <dbReference type="EMBL" id="ABK53396.1"/>
    </source>
</evidence>
<evidence type="ECO:0000256" key="2">
    <source>
        <dbReference type="SAM" id="SignalP"/>
    </source>
</evidence>
<evidence type="ECO:0000256" key="1">
    <source>
        <dbReference type="SAM" id="MobiDB-lite"/>
    </source>
</evidence>
<dbReference type="EMBL" id="CP000481">
    <property type="protein sequence ID" value="ABK53396.1"/>
    <property type="molecule type" value="Genomic_DNA"/>
</dbReference>
<sequence length="175" mass="18305">MHTRKTVLTAALVAPLLAACGASQSTNSSTSSRNTTPSSSPASDSTSTSYNRATAMFAVCRADLQELSATLKRVGADFSSIQDNASAAAADSETLVRQVQTFDNFLRNNLLPAVNDQLVASDINDLVKEDTHLIPVLQQVAANPTDASVVAVANAEVNQWADPIQRVAADCDALG</sequence>
<keyword evidence="2" id="KW-0732">Signal</keyword>
<dbReference type="InParanoid" id="A0LVD6"/>
<dbReference type="HOGENOM" id="CLU_1529350_0_0_11"/>